<keyword evidence="13" id="KW-1185">Reference proteome</keyword>
<dbReference type="InterPro" id="IPR007653">
    <property type="entry name" value="SPC3"/>
</dbReference>
<evidence type="ECO:0000313" key="12">
    <source>
        <dbReference type="EMBL" id="CAG8460880.1"/>
    </source>
</evidence>
<proteinExistence type="inferred from homology"/>
<comment type="caution">
    <text evidence="12">The sequence shown here is derived from an EMBL/GenBank/DDBJ whole genome shotgun (WGS) entry which is preliminary data.</text>
</comment>
<sequence>MYNLAQRANALFAFSTTVIFGLLGAIAFITLFLSSSPTAKIDVKDLQVLIYDYAHTQSEFAFVDLKIDADLTSLFNWNTKQLFVAVVAEYETKTHNSNQVVLWDTIIQSKEDAHIKEEELHNEYNFVDITSSFDRVNANYSIYWDIMPFVGVLISGNSGTLNIKQFPAPMNG</sequence>
<evidence type="ECO:0000313" key="13">
    <source>
        <dbReference type="Proteomes" id="UP000789342"/>
    </source>
</evidence>
<keyword evidence="5" id="KW-0735">Signal-anchor</keyword>
<organism evidence="12 13">
    <name type="scientific">Acaulospora morrowiae</name>
    <dbReference type="NCBI Taxonomy" id="94023"/>
    <lineage>
        <taxon>Eukaryota</taxon>
        <taxon>Fungi</taxon>
        <taxon>Fungi incertae sedis</taxon>
        <taxon>Mucoromycota</taxon>
        <taxon>Glomeromycotina</taxon>
        <taxon>Glomeromycetes</taxon>
        <taxon>Diversisporales</taxon>
        <taxon>Acaulosporaceae</taxon>
        <taxon>Acaulospora</taxon>
    </lineage>
</organism>
<evidence type="ECO:0000256" key="7">
    <source>
        <dbReference type="ARBA" id="ARBA00023136"/>
    </source>
</evidence>
<evidence type="ECO:0000256" key="1">
    <source>
        <dbReference type="ARBA" id="ARBA00004648"/>
    </source>
</evidence>
<dbReference type="Proteomes" id="UP000789342">
    <property type="component" value="Unassembled WGS sequence"/>
</dbReference>
<evidence type="ECO:0000256" key="8">
    <source>
        <dbReference type="ARBA" id="ARBA00029556"/>
    </source>
</evidence>
<evidence type="ECO:0000256" key="3">
    <source>
        <dbReference type="ARBA" id="ARBA00022692"/>
    </source>
</evidence>
<dbReference type="AlphaFoldDB" id="A0A9N8VSI7"/>
<evidence type="ECO:0000256" key="2">
    <source>
        <dbReference type="ARBA" id="ARBA00009289"/>
    </source>
</evidence>
<keyword evidence="4" id="KW-0256">Endoplasmic reticulum</keyword>
<dbReference type="GO" id="GO:0006465">
    <property type="term" value="P:signal peptide processing"/>
    <property type="evidence" value="ECO:0007669"/>
    <property type="project" value="InterPro"/>
</dbReference>
<evidence type="ECO:0000256" key="4">
    <source>
        <dbReference type="ARBA" id="ARBA00022824"/>
    </source>
</evidence>
<keyword evidence="3 11" id="KW-0812">Transmembrane</keyword>
<keyword evidence="6 11" id="KW-1133">Transmembrane helix</keyword>
<comment type="similarity">
    <text evidence="2">Belongs to the SPCS3 family.</text>
</comment>
<dbReference type="GO" id="GO:0005787">
    <property type="term" value="C:signal peptidase complex"/>
    <property type="evidence" value="ECO:0007669"/>
    <property type="project" value="InterPro"/>
</dbReference>
<feature type="transmembrane region" description="Helical" evidence="11">
    <location>
        <begin position="12"/>
        <end position="34"/>
    </location>
</feature>
<evidence type="ECO:0000256" key="6">
    <source>
        <dbReference type="ARBA" id="ARBA00022989"/>
    </source>
</evidence>
<feature type="non-terminal residue" evidence="12">
    <location>
        <position position="172"/>
    </location>
</feature>
<keyword evidence="7 11" id="KW-0472">Membrane</keyword>
<dbReference type="EMBL" id="CAJVPV010000515">
    <property type="protein sequence ID" value="CAG8460880.1"/>
    <property type="molecule type" value="Genomic_DNA"/>
</dbReference>
<dbReference type="PANTHER" id="PTHR12804">
    <property type="entry name" value="MICROSOMAL SIGNAL PEPTIDASE 23 KD SUBUNIT SPC22/23"/>
    <property type="match status" value="1"/>
</dbReference>
<gene>
    <name evidence="12" type="ORF">AMORRO_LOCUS1391</name>
</gene>
<evidence type="ECO:0000256" key="9">
    <source>
        <dbReference type="ARBA" id="ARBA00033146"/>
    </source>
</evidence>
<accession>A0A9N8VSI7</accession>
<protein>
    <recommendedName>
        <fullName evidence="8">Signal peptidase complex subunit 3</fullName>
    </recommendedName>
    <alternativeName>
        <fullName evidence="9">Microsomal signal peptidase subunit 3</fullName>
    </alternativeName>
</protein>
<dbReference type="OrthoDB" id="10261524at2759"/>
<comment type="subcellular location">
    <subcellularLocation>
        <location evidence="1">Endoplasmic reticulum membrane</location>
        <topology evidence="1">Single-pass type II membrane protein</topology>
    </subcellularLocation>
</comment>
<dbReference type="PIRSF" id="PIRSF016089">
    <property type="entry name" value="SPC22"/>
    <property type="match status" value="1"/>
</dbReference>
<name>A0A9N8VSI7_9GLOM</name>
<evidence type="ECO:0000256" key="10">
    <source>
        <dbReference type="ARBA" id="ARBA00045670"/>
    </source>
</evidence>
<dbReference type="GO" id="GO:0045047">
    <property type="term" value="P:protein targeting to ER"/>
    <property type="evidence" value="ECO:0007669"/>
    <property type="project" value="TreeGrafter"/>
</dbReference>
<evidence type="ECO:0000256" key="11">
    <source>
        <dbReference type="SAM" id="Phobius"/>
    </source>
</evidence>
<comment type="function">
    <text evidence="10">Essential component of the signal peptidase complex (SPC) which catalyzes the cleavage of N-terminal signal sequences from nascent proteins as they are translocated into the lumen of the endoplasmic reticulum. Essential for the SPC catalytic activity, possibly by stabilizing and positioning the active center of the complex close to the lumenal surface. Essential for viability.</text>
</comment>
<reference evidence="12" key="1">
    <citation type="submission" date="2021-06" db="EMBL/GenBank/DDBJ databases">
        <authorList>
            <person name="Kallberg Y."/>
            <person name="Tangrot J."/>
            <person name="Rosling A."/>
        </authorList>
    </citation>
    <scope>NUCLEOTIDE SEQUENCE</scope>
    <source>
        <strain evidence="12">CL551</strain>
    </source>
</reference>
<dbReference type="PANTHER" id="PTHR12804:SF0">
    <property type="entry name" value="SIGNAL PEPTIDASE COMPLEX SUBUNIT 3"/>
    <property type="match status" value="1"/>
</dbReference>
<evidence type="ECO:0000256" key="5">
    <source>
        <dbReference type="ARBA" id="ARBA00022968"/>
    </source>
</evidence>
<dbReference type="Pfam" id="PF04573">
    <property type="entry name" value="SPC22"/>
    <property type="match status" value="1"/>
</dbReference>